<keyword evidence="5" id="KW-1185">Reference proteome</keyword>
<reference evidence="4" key="1">
    <citation type="journal article" date="2013" name="Nat. Commun.">
        <title>Whole-genome sequencing of Oryza brachyantha reveals mechanisms underlying Oryza genome evolution.</title>
        <authorList>
            <person name="Chen J."/>
            <person name="Huang Q."/>
            <person name="Gao D."/>
            <person name="Wang J."/>
            <person name="Lang Y."/>
            <person name="Liu T."/>
            <person name="Li B."/>
            <person name="Bai Z."/>
            <person name="Luis Goicoechea J."/>
            <person name="Liang C."/>
            <person name="Chen C."/>
            <person name="Zhang W."/>
            <person name="Sun S."/>
            <person name="Liao Y."/>
            <person name="Zhang X."/>
            <person name="Yang L."/>
            <person name="Song C."/>
            <person name="Wang M."/>
            <person name="Shi J."/>
            <person name="Liu G."/>
            <person name="Liu J."/>
            <person name="Zhou H."/>
            <person name="Zhou W."/>
            <person name="Yu Q."/>
            <person name="An N."/>
            <person name="Chen Y."/>
            <person name="Cai Q."/>
            <person name="Wang B."/>
            <person name="Liu B."/>
            <person name="Min J."/>
            <person name="Huang Y."/>
            <person name="Wu H."/>
            <person name="Li Z."/>
            <person name="Zhang Y."/>
            <person name="Yin Y."/>
            <person name="Song W."/>
            <person name="Jiang J."/>
            <person name="Jackson S.A."/>
            <person name="Wing R.A."/>
            <person name="Wang J."/>
            <person name="Chen M."/>
        </authorList>
    </citation>
    <scope>NUCLEOTIDE SEQUENCE [LARGE SCALE GENOMIC DNA]</scope>
    <source>
        <strain evidence="4">cv. IRGC 101232</strain>
    </source>
</reference>
<reference evidence="4" key="2">
    <citation type="submission" date="2013-04" db="UniProtKB">
        <authorList>
            <consortium name="EnsemblPlants"/>
        </authorList>
    </citation>
    <scope>IDENTIFICATION</scope>
</reference>
<dbReference type="InterPro" id="IPR001128">
    <property type="entry name" value="Cyt_P450"/>
</dbReference>
<dbReference type="PANTHER" id="PTHR47950">
    <property type="entry name" value="CYTOCHROME P450, FAMILY 76, SUBFAMILY C, POLYPEPTIDE 5-RELATED"/>
    <property type="match status" value="1"/>
</dbReference>
<organism evidence="4">
    <name type="scientific">Oryza brachyantha</name>
    <name type="common">malo sina</name>
    <dbReference type="NCBI Taxonomy" id="4533"/>
    <lineage>
        <taxon>Eukaryota</taxon>
        <taxon>Viridiplantae</taxon>
        <taxon>Streptophyta</taxon>
        <taxon>Embryophyta</taxon>
        <taxon>Tracheophyta</taxon>
        <taxon>Spermatophyta</taxon>
        <taxon>Magnoliopsida</taxon>
        <taxon>Liliopsida</taxon>
        <taxon>Poales</taxon>
        <taxon>Poaceae</taxon>
        <taxon>BOP clade</taxon>
        <taxon>Oryzoideae</taxon>
        <taxon>Oryzeae</taxon>
        <taxon>Oryzinae</taxon>
        <taxon>Oryza</taxon>
    </lineage>
</organism>
<evidence type="ECO:0000256" key="1">
    <source>
        <dbReference type="ARBA" id="ARBA00010617"/>
    </source>
</evidence>
<dbReference type="GO" id="GO:0020037">
    <property type="term" value="F:heme binding"/>
    <property type="evidence" value="ECO:0007669"/>
    <property type="project" value="InterPro"/>
</dbReference>
<evidence type="ECO:0000313" key="5">
    <source>
        <dbReference type="Proteomes" id="UP000006038"/>
    </source>
</evidence>
<dbReference type="Proteomes" id="UP000006038">
    <property type="component" value="Chromosome 10"/>
</dbReference>
<evidence type="ECO:0000313" key="4">
    <source>
        <dbReference type="EnsemblPlants" id="OB10G12690.1"/>
    </source>
</evidence>
<dbReference type="HOGENOM" id="CLU_2658440_0_0_1"/>
<dbReference type="PANTHER" id="PTHR47950:SF48">
    <property type="entry name" value="CYTOCHROME P450 FAMILY PROTEIN, EXPRESSED"/>
    <property type="match status" value="1"/>
</dbReference>
<dbReference type="AlphaFoldDB" id="J3N171"/>
<protein>
    <submittedName>
        <fullName evidence="4">Uncharacterized protein</fullName>
    </submittedName>
</protein>
<dbReference type="SUPFAM" id="SSF48264">
    <property type="entry name" value="Cytochrome P450"/>
    <property type="match status" value="1"/>
</dbReference>
<evidence type="ECO:0000256" key="2">
    <source>
        <dbReference type="ARBA" id="ARBA00022692"/>
    </source>
</evidence>
<dbReference type="STRING" id="4533.J3N171"/>
<proteinExistence type="inferred from homology"/>
<accession>J3N171</accession>
<dbReference type="Gene3D" id="1.10.630.10">
    <property type="entry name" value="Cytochrome P450"/>
    <property type="match status" value="1"/>
</dbReference>
<dbReference type="GO" id="GO:0016705">
    <property type="term" value="F:oxidoreductase activity, acting on paired donors, with incorporation or reduction of molecular oxygen"/>
    <property type="evidence" value="ECO:0007669"/>
    <property type="project" value="InterPro"/>
</dbReference>
<dbReference type="Gramene" id="OB10G12690.1">
    <property type="protein sequence ID" value="OB10G12690.1"/>
    <property type="gene ID" value="OB10G12690"/>
</dbReference>
<dbReference type="PRINTS" id="PR00463">
    <property type="entry name" value="EP450I"/>
</dbReference>
<keyword evidence="2" id="KW-0812">Transmembrane</keyword>
<keyword evidence="3" id="KW-1133">Transmembrane helix</keyword>
<name>J3N171_ORYBR</name>
<evidence type="ECO:0000256" key="3">
    <source>
        <dbReference type="ARBA" id="ARBA00022989"/>
    </source>
</evidence>
<dbReference type="EnsemblPlants" id="OB10G12690.1">
    <property type="protein sequence ID" value="OB10G12690.1"/>
    <property type="gene ID" value="OB10G12690"/>
</dbReference>
<sequence length="76" mass="8240">MEAAGSSNLSDFFPALAAIDLQGWRRRLADRADLLAAGSDTSSNTMEWAMAELLKNPLSMAKACEEIAQVVIKKKN</sequence>
<dbReference type="Pfam" id="PF00067">
    <property type="entry name" value="p450"/>
    <property type="match status" value="1"/>
</dbReference>
<comment type="similarity">
    <text evidence="1">Belongs to the cytochrome P450 family.</text>
</comment>
<dbReference type="InterPro" id="IPR036396">
    <property type="entry name" value="Cyt_P450_sf"/>
</dbReference>
<keyword evidence="3" id="KW-0472">Membrane</keyword>
<dbReference type="InterPro" id="IPR002401">
    <property type="entry name" value="Cyt_P450_E_grp-I"/>
</dbReference>
<dbReference type="GO" id="GO:0004497">
    <property type="term" value="F:monooxygenase activity"/>
    <property type="evidence" value="ECO:0007669"/>
    <property type="project" value="InterPro"/>
</dbReference>
<dbReference type="GO" id="GO:0005506">
    <property type="term" value="F:iron ion binding"/>
    <property type="evidence" value="ECO:0007669"/>
    <property type="project" value="InterPro"/>
</dbReference>